<proteinExistence type="predicted"/>
<dbReference type="RefSeq" id="WP_163472371.1">
    <property type="nucleotide sequence ID" value="NZ_JAAGWZ010000001.1"/>
</dbReference>
<dbReference type="EMBL" id="JAAGWZ010000001">
    <property type="protein sequence ID" value="NEM90758.1"/>
    <property type="molecule type" value="Genomic_DNA"/>
</dbReference>
<feature type="transmembrane region" description="Helical" evidence="1">
    <location>
        <begin position="45"/>
        <end position="68"/>
    </location>
</feature>
<comment type="caution">
    <text evidence="2">The sequence shown here is derived from an EMBL/GenBank/DDBJ whole genome shotgun (WGS) entry which is preliminary data.</text>
</comment>
<keyword evidence="1" id="KW-0472">Membrane</keyword>
<sequence length="157" mass="16184">MIVPPTRRTVARLALVLLGLALLATGALALVAGVAPKHWPGILAWFAGAIVVHDALIAPAVFLVTLLLRRVGARLPAAVVAIVQGALVIGGIVSLVVVPEIIKRSIGTLSSSILPLDYGVNLAVFLGVLAAVTAIVAVGYARLFASRQKVRPSADQH</sequence>
<feature type="transmembrane region" description="Helical" evidence="1">
    <location>
        <begin position="75"/>
        <end position="98"/>
    </location>
</feature>
<reference evidence="2 3" key="1">
    <citation type="journal article" date="2014" name="Int. J. Syst. Evol. Microbiol.">
        <title>Description of Galbitalea soli gen. nov., sp. nov., and Frondihabitans sucicola sp. nov.</title>
        <authorList>
            <person name="Kim S.J."/>
            <person name="Lim J.M."/>
            <person name="Ahn J.H."/>
            <person name="Weon H.Y."/>
            <person name="Hamada M."/>
            <person name="Suzuki K."/>
            <person name="Ahn T.Y."/>
            <person name="Kwon S.W."/>
        </authorList>
    </citation>
    <scope>NUCLEOTIDE SEQUENCE [LARGE SCALE GENOMIC DNA]</scope>
    <source>
        <strain evidence="2 3">NBRC 108727</strain>
    </source>
</reference>
<keyword evidence="3" id="KW-1185">Reference proteome</keyword>
<name>A0A7C9TPQ4_9MICO</name>
<keyword evidence="1" id="KW-1133">Transmembrane helix</keyword>
<gene>
    <name evidence="2" type="ORF">G3T37_05255</name>
</gene>
<evidence type="ECO:0000313" key="2">
    <source>
        <dbReference type="EMBL" id="NEM90758.1"/>
    </source>
</evidence>
<protein>
    <submittedName>
        <fullName evidence="2">Uncharacterized protein</fullName>
    </submittedName>
</protein>
<organism evidence="2 3">
    <name type="scientific">Galbitalea soli</name>
    <dbReference type="NCBI Taxonomy" id="1268042"/>
    <lineage>
        <taxon>Bacteria</taxon>
        <taxon>Bacillati</taxon>
        <taxon>Actinomycetota</taxon>
        <taxon>Actinomycetes</taxon>
        <taxon>Micrococcales</taxon>
        <taxon>Microbacteriaceae</taxon>
        <taxon>Galbitalea</taxon>
    </lineage>
</organism>
<evidence type="ECO:0000313" key="3">
    <source>
        <dbReference type="Proteomes" id="UP000479756"/>
    </source>
</evidence>
<evidence type="ECO:0000256" key="1">
    <source>
        <dbReference type="SAM" id="Phobius"/>
    </source>
</evidence>
<feature type="transmembrane region" description="Helical" evidence="1">
    <location>
        <begin position="118"/>
        <end position="141"/>
    </location>
</feature>
<keyword evidence="1" id="KW-0812">Transmembrane</keyword>
<accession>A0A7C9TPQ4</accession>
<dbReference type="AlphaFoldDB" id="A0A7C9TPQ4"/>
<dbReference type="Proteomes" id="UP000479756">
    <property type="component" value="Unassembled WGS sequence"/>
</dbReference>